<dbReference type="AlphaFoldDB" id="A0A1I5PHR3"/>
<sequence>MVISYGITRFHTANGFAETKKKVLICIINNQTHF</sequence>
<accession>A0A1I5PHR3</accession>
<keyword evidence="2" id="KW-1185">Reference proteome</keyword>
<protein>
    <submittedName>
        <fullName evidence="1">Uncharacterized protein</fullName>
    </submittedName>
</protein>
<gene>
    <name evidence="1" type="ORF">SAMN04515674_102463</name>
</gene>
<organism evidence="1 2">
    <name type="scientific">Pseudarcicella hirudinis</name>
    <dbReference type="NCBI Taxonomy" id="1079859"/>
    <lineage>
        <taxon>Bacteria</taxon>
        <taxon>Pseudomonadati</taxon>
        <taxon>Bacteroidota</taxon>
        <taxon>Cytophagia</taxon>
        <taxon>Cytophagales</taxon>
        <taxon>Flectobacillaceae</taxon>
        <taxon>Pseudarcicella</taxon>
    </lineage>
</organism>
<dbReference type="EMBL" id="FOXH01000002">
    <property type="protein sequence ID" value="SFP33036.1"/>
    <property type="molecule type" value="Genomic_DNA"/>
</dbReference>
<reference evidence="1 2" key="1">
    <citation type="submission" date="2016-10" db="EMBL/GenBank/DDBJ databases">
        <authorList>
            <person name="de Groot N.N."/>
        </authorList>
    </citation>
    <scope>NUCLEOTIDE SEQUENCE [LARGE SCALE GENOMIC DNA]</scope>
    <source>
        <strain evidence="2">E92,LMG 26720,CCM 7988</strain>
    </source>
</reference>
<proteinExistence type="predicted"/>
<dbReference type="Proteomes" id="UP000199306">
    <property type="component" value="Unassembled WGS sequence"/>
</dbReference>
<name>A0A1I5PHR3_9BACT</name>
<evidence type="ECO:0000313" key="2">
    <source>
        <dbReference type="Proteomes" id="UP000199306"/>
    </source>
</evidence>
<evidence type="ECO:0000313" key="1">
    <source>
        <dbReference type="EMBL" id="SFP33036.1"/>
    </source>
</evidence>
<dbReference type="STRING" id="1079859.SAMN04515674_102463"/>